<dbReference type="SMART" id="SM00382">
    <property type="entry name" value="AAA"/>
    <property type="match status" value="1"/>
</dbReference>
<feature type="transmembrane region" description="Helical" evidence="7">
    <location>
        <begin position="55"/>
        <end position="75"/>
    </location>
</feature>
<evidence type="ECO:0000256" key="3">
    <source>
        <dbReference type="ARBA" id="ARBA00022741"/>
    </source>
</evidence>
<dbReference type="GO" id="GO:1904680">
    <property type="term" value="F:peptide transmembrane transporter activity"/>
    <property type="evidence" value="ECO:0007669"/>
    <property type="project" value="InterPro"/>
</dbReference>
<keyword evidence="6 7" id="KW-0472">Membrane</keyword>
<dbReference type="InterPro" id="IPR003439">
    <property type="entry name" value="ABC_transporter-like_ATP-bd"/>
</dbReference>
<evidence type="ECO:0000259" key="8">
    <source>
        <dbReference type="PROSITE" id="PS50893"/>
    </source>
</evidence>
<dbReference type="InterPro" id="IPR005898">
    <property type="entry name" value="Cyc_pep_transpt_SyrD/YojI"/>
</dbReference>
<feature type="transmembrane region" description="Helical" evidence="7">
    <location>
        <begin position="12"/>
        <end position="35"/>
    </location>
</feature>
<proteinExistence type="predicted"/>
<dbReference type="GO" id="GO:0005886">
    <property type="term" value="C:plasma membrane"/>
    <property type="evidence" value="ECO:0007669"/>
    <property type="project" value="UniProtKB-SubCell"/>
</dbReference>
<name>A0A9W4QTQ4_9GAMM</name>
<keyword evidence="3" id="KW-0547">Nucleotide-binding</keyword>
<comment type="caution">
    <text evidence="11">The sequence shown here is derived from an EMBL/GenBank/DDBJ whole genome shotgun (WGS) entry which is preliminary data.</text>
</comment>
<evidence type="ECO:0000256" key="1">
    <source>
        <dbReference type="ARBA" id="ARBA00004651"/>
    </source>
</evidence>
<comment type="subcellular location">
    <subcellularLocation>
        <location evidence="1">Cell membrane</location>
        <topology evidence="1">Multi-pass membrane protein</topology>
    </subcellularLocation>
</comment>
<evidence type="ECO:0000313" key="10">
    <source>
        <dbReference type="EMBL" id="CAH9050334.1"/>
    </source>
</evidence>
<keyword evidence="12" id="KW-1185">Reference proteome</keyword>
<evidence type="ECO:0000256" key="5">
    <source>
        <dbReference type="ARBA" id="ARBA00022989"/>
    </source>
</evidence>
<dbReference type="InterPro" id="IPR039421">
    <property type="entry name" value="Type_1_exporter"/>
</dbReference>
<feature type="transmembrane region" description="Helical" evidence="7">
    <location>
        <begin position="153"/>
        <end position="171"/>
    </location>
</feature>
<dbReference type="Gene3D" id="1.20.1560.10">
    <property type="entry name" value="ABC transporter type 1, transmembrane domain"/>
    <property type="match status" value="1"/>
</dbReference>
<dbReference type="Proteomes" id="UP001152467">
    <property type="component" value="Unassembled WGS sequence"/>
</dbReference>
<dbReference type="InterPro" id="IPR003593">
    <property type="entry name" value="AAA+_ATPase"/>
</dbReference>
<gene>
    <name evidence="11" type="primary">yojI_2</name>
    <name evidence="10" type="synonym">yojI_1</name>
    <name evidence="11" type="ORF">PSECIP111854_00948</name>
    <name evidence="10" type="ORF">PSECIP111951_00171</name>
</gene>
<evidence type="ECO:0000313" key="12">
    <source>
        <dbReference type="Proteomes" id="UP001152467"/>
    </source>
</evidence>
<reference evidence="11 13" key="1">
    <citation type="submission" date="2022-07" db="EMBL/GenBank/DDBJ databases">
        <authorList>
            <person name="Criscuolo A."/>
        </authorList>
    </citation>
    <scope>NUCLEOTIDE SEQUENCE</scope>
    <source>
        <strain evidence="13">CIP 111951</strain>
        <strain evidence="11">CIP111854</strain>
        <strain evidence="10">CIP111951</strain>
    </source>
</reference>
<dbReference type="InterPro" id="IPR011527">
    <property type="entry name" value="ABC1_TM_dom"/>
</dbReference>
<dbReference type="SUPFAM" id="SSF90123">
    <property type="entry name" value="ABC transporter transmembrane region"/>
    <property type="match status" value="1"/>
</dbReference>
<dbReference type="GO" id="GO:0015833">
    <property type="term" value="P:peptide transport"/>
    <property type="evidence" value="ECO:0007669"/>
    <property type="project" value="InterPro"/>
</dbReference>
<sequence length="546" mass="61538">MKLFSSISKRVFMVTLLFSVLVSIFPAVISIRLLADIGQAISQIGRSDKVMAMGPAYYAGLVMIVMLLTIVSRFLMSRFKEDVLMALREKAVQKVLGSTLQNIEKIGVAKLYNLLTEDVGLISSLFATLPHLIFNFLLIVIGFIYIGHLSIDMLVLLSSLTLAAALISSLIQRSVQRETFNERGMKDKLYQLYESIIYGKKELSLSYTRTNYLHNSQLSVLIKQLKAKVISLDLKWSGLITFGDSMVLMIILSMLLMAGHVEVEVLSVTVLIIFYLRGAVATIMSSLPTLLYAKVAFNRLSALSQFADEPFSARPSSLNEVNELSYKELYFSYEDEQHRPTFQLGPLNIVFQKGEVTMLNGGNGSGKSTLCKLIAGLYPYHSGAVYIDGTEVTEQDQLRSLYSCQLFDFYLFKDLPVEERKLSQAQLEFVHDFLAELQLEHVVSIHGNEWNSTNLSSGQKRRLALIATLFESKPVVLFDEWAADQDPHFRGFFYRTLLPRLAQQNKIVIVVSHDEHYFSFADKIYTLREGKLVAGALQDKPVLEHV</sequence>
<keyword evidence="2 7" id="KW-0812">Transmembrane</keyword>
<dbReference type="InterPro" id="IPR017871">
    <property type="entry name" value="ABC_transporter-like_CS"/>
</dbReference>
<dbReference type="GO" id="GO:0005524">
    <property type="term" value="F:ATP binding"/>
    <property type="evidence" value="ECO:0007669"/>
    <property type="project" value="UniProtKB-KW"/>
</dbReference>
<evidence type="ECO:0000313" key="13">
    <source>
        <dbReference type="Proteomes" id="UP001152485"/>
    </source>
</evidence>
<dbReference type="InterPro" id="IPR036640">
    <property type="entry name" value="ABC1_TM_sf"/>
</dbReference>
<dbReference type="EMBL" id="CAMAPC010000003">
    <property type="protein sequence ID" value="CAH9052344.1"/>
    <property type="molecule type" value="Genomic_DNA"/>
</dbReference>
<keyword evidence="4 11" id="KW-0067">ATP-binding</keyword>
<evidence type="ECO:0000256" key="4">
    <source>
        <dbReference type="ARBA" id="ARBA00022840"/>
    </source>
</evidence>
<dbReference type="GO" id="GO:0034040">
    <property type="term" value="F:ATPase-coupled lipid transmembrane transporter activity"/>
    <property type="evidence" value="ECO:0007669"/>
    <property type="project" value="TreeGrafter"/>
</dbReference>
<feature type="transmembrane region" description="Helical" evidence="7">
    <location>
        <begin position="236"/>
        <end position="259"/>
    </location>
</feature>
<dbReference type="NCBIfam" id="TIGR01194">
    <property type="entry name" value="cyc_pep_trnsptr"/>
    <property type="match status" value="1"/>
</dbReference>
<dbReference type="SUPFAM" id="SSF52540">
    <property type="entry name" value="P-loop containing nucleoside triphosphate hydrolases"/>
    <property type="match status" value="1"/>
</dbReference>
<dbReference type="Pfam" id="PF00005">
    <property type="entry name" value="ABC_tran"/>
    <property type="match status" value="1"/>
</dbReference>
<accession>A0A9W4QTQ4</accession>
<feature type="domain" description="ABC transmembrane type-1" evidence="9">
    <location>
        <begin position="13"/>
        <end position="290"/>
    </location>
</feature>
<keyword evidence="5 7" id="KW-1133">Transmembrane helix</keyword>
<evidence type="ECO:0000313" key="11">
    <source>
        <dbReference type="EMBL" id="CAH9052344.1"/>
    </source>
</evidence>
<dbReference type="PROSITE" id="PS50929">
    <property type="entry name" value="ABC_TM1F"/>
    <property type="match status" value="1"/>
</dbReference>
<dbReference type="Proteomes" id="UP001152485">
    <property type="component" value="Unassembled WGS sequence"/>
</dbReference>
<feature type="transmembrane region" description="Helical" evidence="7">
    <location>
        <begin position="119"/>
        <end position="147"/>
    </location>
</feature>
<dbReference type="GO" id="GO:0140359">
    <property type="term" value="F:ABC-type transporter activity"/>
    <property type="evidence" value="ECO:0007669"/>
    <property type="project" value="InterPro"/>
</dbReference>
<evidence type="ECO:0000256" key="6">
    <source>
        <dbReference type="ARBA" id="ARBA00023136"/>
    </source>
</evidence>
<evidence type="ECO:0000256" key="2">
    <source>
        <dbReference type="ARBA" id="ARBA00022692"/>
    </source>
</evidence>
<dbReference type="AlphaFoldDB" id="A0A9W4QTQ4"/>
<dbReference type="GO" id="GO:0016887">
    <property type="term" value="F:ATP hydrolysis activity"/>
    <property type="evidence" value="ECO:0007669"/>
    <property type="project" value="InterPro"/>
</dbReference>
<dbReference type="InterPro" id="IPR027417">
    <property type="entry name" value="P-loop_NTPase"/>
</dbReference>
<dbReference type="PANTHER" id="PTHR24221">
    <property type="entry name" value="ATP-BINDING CASSETTE SUB-FAMILY B"/>
    <property type="match status" value="1"/>
</dbReference>
<feature type="transmembrane region" description="Helical" evidence="7">
    <location>
        <begin position="265"/>
        <end position="293"/>
    </location>
</feature>
<evidence type="ECO:0000256" key="7">
    <source>
        <dbReference type="SAM" id="Phobius"/>
    </source>
</evidence>
<dbReference type="RefSeq" id="WP_261591377.1">
    <property type="nucleotide sequence ID" value="NZ_CAMAPC010000003.1"/>
</dbReference>
<organism evidence="11 12">
    <name type="scientific">Pseudoalteromonas holothuriae</name>
    <dbReference type="NCBI Taxonomy" id="2963714"/>
    <lineage>
        <taxon>Bacteria</taxon>
        <taxon>Pseudomonadati</taxon>
        <taxon>Pseudomonadota</taxon>
        <taxon>Gammaproteobacteria</taxon>
        <taxon>Alteromonadales</taxon>
        <taxon>Pseudoalteromonadaceae</taxon>
        <taxon>Pseudoalteromonas</taxon>
    </lineage>
</organism>
<evidence type="ECO:0000259" key="9">
    <source>
        <dbReference type="PROSITE" id="PS50929"/>
    </source>
</evidence>
<dbReference type="PROSITE" id="PS00211">
    <property type="entry name" value="ABC_TRANSPORTER_1"/>
    <property type="match status" value="1"/>
</dbReference>
<dbReference type="Pfam" id="PF00664">
    <property type="entry name" value="ABC_membrane"/>
    <property type="match status" value="1"/>
</dbReference>
<dbReference type="EMBL" id="CAMAPD010000001">
    <property type="protein sequence ID" value="CAH9050334.1"/>
    <property type="molecule type" value="Genomic_DNA"/>
</dbReference>
<dbReference type="PROSITE" id="PS50893">
    <property type="entry name" value="ABC_TRANSPORTER_2"/>
    <property type="match status" value="1"/>
</dbReference>
<protein>
    <submittedName>
        <fullName evidence="11">ABC transporter ATP-binding/permease protein YojI</fullName>
    </submittedName>
</protein>
<feature type="domain" description="ABC transporter" evidence="8">
    <location>
        <begin position="324"/>
        <end position="546"/>
    </location>
</feature>
<dbReference type="PANTHER" id="PTHR24221:SF654">
    <property type="entry name" value="ATP-BINDING CASSETTE SUB-FAMILY B MEMBER 6"/>
    <property type="match status" value="1"/>
</dbReference>
<dbReference type="Gene3D" id="3.40.50.300">
    <property type="entry name" value="P-loop containing nucleotide triphosphate hydrolases"/>
    <property type="match status" value="1"/>
</dbReference>